<keyword evidence="9" id="KW-1185">Reference proteome</keyword>
<name>A0A210PVC8_MIZYE</name>
<dbReference type="PANTHER" id="PTHR12191">
    <property type="entry name" value="SOLUTE CARRIER FAMILY 39"/>
    <property type="match status" value="1"/>
</dbReference>
<feature type="transmembrane region" description="Helical" evidence="7">
    <location>
        <begin position="7"/>
        <end position="29"/>
    </location>
</feature>
<comment type="similarity">
    <text evidence="2">Belongs to the ZIP transporter (TC 2.A.5) family.</text>
</comment>
<feature type="transmembrane region" description="Helical" evidence="7">
    <location>
        <begin position="308"/>
        <end position="329"/>
    </location>
</feature>
<dbReference type="EMBL" id="NEDP02005467">
    <property type="protein sequence ID" value="OWF40412.1"/>
    <property type="molecule type" value="Genomic_DNA"/>
</dbReference>
<evidence type="ECO:0000256" key="1">
    <source>
        <dbReference type="ARBA" id="ARBA00004141"/>
    </source>
</evidence>
<evidence type="ECO:0000256" key="2">
    <source>
        <dbReference type="ARBA" id="ARBA00006939"/>
    </source>
</evidence>
<sequence>MPTDAEIYGYGTLANILCCLCSLGGAFVLPCARKHHNAYHVILSVFMGLAVGTLASDALLHLLPEALSLHDHNEEGEDHMANDTHHDDHDDHDDHGEDIHVEPYVWYCLIVLTGIYAFYILEVIMATLHARGTTAKTDIMDGVGNGFSEQKPETFRKLDENHQTSSTMETQKEEKETQNHYVKPIVVMIVIGDAIHNFTDGLAVAASFNSSIVEGVSTSLAIICHELPQELGDFAILMQNGLSFKEALIANLLSSLTALLGFFIGVSLSKDAGASQWIFSIAAGLFLYISLVDMIPELIRTGAGRLRTIIYHNIGIVIGILIILLLSIFEDKIHI</sequence>
<dbReference type="PANTHER" id="PTHR12191:SF37">
    <property type="entry name" value="ZINC TRANSPORTER FOI"/>
    <property type="match status" value="1"/>
</dbReference>
<dbReference type="GO" id="GO:0030003">
    <property type="term" value="P:intracellular monoatomic cation homeostasis"/>
    <property type="evidence" value="ECO:0007669"/>
    <property type="project" value="TreeGrafter"/>
</dbReference>
<dbReference type="OrthoDB" id="200954at2759"/>
<dbReference type="GO" id="GO:0005886">
    <property type="term" value="C:plasma membrane"/>
    <property type="evidence" value="ECO:0007669"/>
    <property type="project" value="TreeGrafter"/>
</dbReference>
<reference evidence="8 9" key="1">
    <citation type="journal article" date="2017" name="Nat. Ecol. Evol.">
        <title>Scallop genome provides insights into evolution of bilaterian karyotype and development.</title>
        <authorList>
            <person name="Wang S."/>
            <person name="Zhang J."/>
            <person name="Jiao W."/>
            <person name="Li J."/>
            <person name="Xun X."/>
            <person name="Sun Y."/>
            <person name="Guo X."/>
            <person name="Huan P."/>
            <person name="Dong B."/>
            <person name="Zhang L."/>
            <person name="Hu X."/>
            <person name="Sun X."/>
            <person name="Wang J."/>
            <person name="Zhao C."/>
            <person name="Wang Y."/>
            <person name="Wang D."/>
            <person name="Huang X."/>
            <person name="Wang R."/>
            <person name="Lv J."/>
            <person name="Li Y."/>
            <person name="Zhang Z."/>
            <person name="Liu B."/>
            <person name="Lu W."/>
            <person name="Hui Y."/>
            <person name="Liang J."/>
            <person name="Zhou Z."/>
            <person name="Hou R."/>
            <person name="Li X."/>
            <person name="Liu Y."/>
            <person name="Li H."/>
            <person name="Ning X."/>
            <person name="Lin Y."/>
            <person name="Zhao L."/>
            <person name="Xing Q."/>
            <person name="Dou J."/>
            <person name="Li Y."/>
            <person name="Mao J."/>
            <person name="Guo H."/>
            <person name="Dou H."/>
            <person name="Li T."/>
            <person name="Mu C."/>
            <person name="Jiang W."/>
            <person name="Fu Q."/>
            <person name="Fu X."/>
            <person name="Miao Y."/>
            <person name="Liu J."/>
            <person name="Yu Q."/>
            <person name="Li R."/>
            <person name="Liao H."/>
            <person name="Li X."/>
            <person name="Kong Y."/>
            <person name="Jiang Z."/>
            <person name="Chourrout D."/>
            <person name="Li R."/>
            <person name="Bao Z."/>
        </authorList>
    </citation>
    <scope>NUCLEOTIDE SEQUENCE [LARGE SCALE GENOMIC DNA]</scope>
    <source>
        <strain evidence="8 9">PY_sf001</strain>
    </source>
</reference>
<feature type="transmembrane region" description="Helical" evidence="7">
    <location>
        <begin position="41"/>
        <end position="63"/>
    </location>
</feature>
<feature type="transmembrane region" description="Helical" evidence="7">
    <location>
        <begin position="104"/>
        <end position="121"/>
    </location>
</feature>
<evidence type="ECO:0000256" key="7">
    <source>
        <dbReference type="SAM" id="Phobius"/>
    </source>
</evidence>
<dbReference type="InterPro" id="IPR003689">
    <property type="entry name" value="ZIP"/>
</dbReference>
<dbReference type="GO" id="GO:0140410">
    <property type="term" value="F:monoatomic cation:bicarbonate symporter activity"/>
    <property type="evidence" value="ECO:0007669"/>
    <property type="project" value="TreeGrafter"/>
</dbReference>
<evidence type="ECO:0000256" key="6">
    <source>
        <dbReference type="SAM" id="MobiDB-lite"/>
    </source>
</evidence>
<comment type="caution">
    <text evidence="8">The sequence shown here is derived from an EMBL/GenBank/DDBJ whole genome shotgun (WGS) entry which is preliminary data.</text>
</comment>
<gene>
    <name evidence="8" type="ORF">KP79_PYT16145</name>
</gene>
<keyword evidence="5 7" id="KW-0472">Membrane</keyword>
<evidence type="ECO:0000313" key="8">
    <source>
        <dbReference type="EMBL" id="OWF40412.1"/>
    </source>
</evidence>
<dbReference type="InterPro" id="IPR050799">
    <property type="entry name" value="ZIP_Transporter"/>
</dbReference>
<evidence type="ECO:0000256" key="4">
    <source>
        <dbReference type="ARBA" id="ARBA00022989"/>
    </source>
</evidence>
<evidence type="ECO:0000313" key="9">
    <source>
        <dbReference type="Proteomes" id="UP000242188"/>
    </source>
</evidence>
<keyword evidence="4 7" id="KW-1133">Transmembrane helix</keyword>
<dbReference type="GO" id="GO:0005385">
    <property type="term" value="F:zinc ion transmembrane transporter activity"/>
    <property type="evidence" value="ECO:0007669"/>
    <property type="project" value="TreeGrafter"/>
</dbReference>
<accession>A0A210PVC8</accession>
<protein>
    <submittedName>
        <fullName evidence="8">Zinc transporter ZIP4</fullName>
    </submittedName>
</protein>
<organism evidence="8 9">
    <name type="scientific">Mizuhopecten yessoensis</name>
    <name type="common">Japanese scallop</name>
    <name type="synonym">Patinopecten yessoensis</name>
    <dbReference type="NCBI Taxonomy" id="6573"/>
    <lineage>
        <taxon>Eukaryota</taxon>
        <taxon>Metazoa</taxon>
        <taxon>Spiralia</taxon>
        <taxon>Lophotrochozoa</taxon>
        <taxon>Mollusca</taxon>
        <taxon>Bivalvia</taxon>
        <taxon>Autobranchia</taxon>
        <taxon>Pteriomorphia</taxon>
        <taxon>Pectinida</taxon>
        <taxon>Pectinoidea</taxon>
        <taxon>Pectinidae</taxon>
        <taxon>Mizuhopecten</taxon>
    </lineage>
</organism>
<evidence type="ECO:0000256" key="5">
    <source>
        <dbReference type="ARBA" id="ARBA00023136"/>
    </source>
</evidence>
<comment type="subcellular location">
    <subcellularLocation>
        <location evidence="1">Membrane</location>
        <topology evidence="1">Multi-pass membrane protein</topology>
    </subcellularLocation>
</comment>
<feature type="transmembrane region" description="Helical" evidence="7">
    <location>
        <begin position="248"/>
        <end position="268"/>
    </location>
</feature>
<feature type="region of interest" description="Disordered" evidence="6">
    <location>
        <begin position="75"/>
        <end position="94"/>
    </location>
</feature>
<feature type="transmembrane region" description="Helical" evidence="7">
    <location>
        <begin position="274"/>
        <end position="296"/>
    </location>
</feature>
<dbReference type="Pfam" id="PF02535">
    <property type="entry name" value="Zip"/>
    <property type="match status" value="1"/>
</dbReference>
<dbReference type="GO" id="GO:0071578">
    <property type="term" value="P:zinc ion import across plasma membrane"/>
    <property type="evidence" value="ECO:0007669"/>
    <property type="project" value="TreeGrafter"/>
</dbReference>
<dbReference type="Proteomes" id="UP000242188">
    <property type="component" value="Unassembled WGS sequence"/>
</dbReference>
<keyword evidence="3 7" id="KW-0812">Transmembrane</keyword>
<evidence type="ECO:0000256" key="3">
    <source>
        <dbReference type="ARBA" id="ARBA00022692"/>
    </source>
</evidence>
<proteinExistence type="inferred from homology"/>
<dbReference type="AlphaFoldDB" id="A0A210PVC8"/>